<feature type="domain" description="YprB ribonuclease H-like" evidence="1">
    <location>
        <begin position="305"/>
        <end position="476"/>
    </location>
</feature>
<reference evidence="2 3" key="1">
    <citation type="submission" date="2018-03" db="EMBL/GenBank/DDBJ databases">
        <title>The ancient ancestry and fast evolution of plastids.</title>
        <authorList>
            <person name="Moore K.R."/>
            <person name="Magnabosco C."/>
            <person name="Momper L."/>
            <person name="Gold D.A."/>
            <person name="Bosak T."/>
            <person name="Fournier G.P."/>
        </authorList>
    </citation>
    <scope>NUCLEOTIDE SEQUENCE [LARGE SCALE GENOMIC DNA]</scope>
    <source>
        <strain evidence="2 3">CCALA 016</strain>
    </source>
</reference>
<accession>A0A2T1LZP2</accession>
<comment type="caution">
    <text evidence="2">The sequence shown here is derived from an EMBL/GenBank/DDBJ whole genome shotgun (WGS) entry which is preliminary data.</text>
</comment>
<proteinExistence type="predicted"/>
<reference evidence="2 3" key="2">
    <citation type="submission" date="2018-03" db="EMBL/GenBank/DDBJ databases">
        <authorList>
            <person name="Keele B.F."/>
        </authorList>
    </citation>
    <scope>NUCLEOTIDE SEQUENCE [LARGE SCALE GENOMIC DNA]</scope>
    <source>
        <strain evidence="2 3">CCALA 016</strain>
    </source>
</reference>
<dbReference type="InterPro" id="IPR019993">
    <property type="entry name" value="RecB_nuclease_TM0106_put"/>
</dbReference>
<dbReference type="Proteomes" id="UP000239001">
    <property type="component" value="Unassembled WGS sequence"/>
</dbReference>
<dbReference type="EMBL" id="PXOH01000006">
    <property type="protein sequence ID" value="PSF37840.1"/>
    <property type="molecule type" value="Genomic_DNA"/>
</dbReference>
<dbReference type="OrthoDB" id="9757917at2"/>
<protein>
    <submittedName>
        <fullName evidence="2">Recombinase B</fullName>
    </submittedName>
</protein>
<evidence type="ECO:0000313" key="2">
    <source>
        <dbReference type="EMBL" id="PSF37840.1"/>
    </source>
</evidence>
<organism evidence="2 3">
    <name type="scientific">Aphanothece hegewaldii CCALA 016</name>
    <dbReference type="NCBI Taxonomy" id="2107694"/>
    <lineage>
        <taxon>Bacteria</taxon>
        <taxon>Bacillati</taxon>
        <taxon>Cyanobacteriota</taxon>
        <taxon>Cyanophyceae</taxon>
        <taxon>Oscillatoriophycideae</taxon>
        <taxon>Chroococcales</taxon>
        <taxon>Aphanothecaceae</taxon>
        <taxon>Aphanothece</taxon>
    </lineage>
</organism>
<keyword evidence="3" id="KW-1185">Reference proteome</keyword>
<gene>
    <name evidence="2" type="ORF">C7H19_07600</name>
</gene>
<dbReference type="Gene3D" id="1.10.150.20">
    <property type="entry name" value="5' to 3' exonuclease, C-terminal subdomain"/>
    <property type="match status" value="1"/>
</dbReference>
<dbReference type="NCBIfam" id="TIGR03491">
    <property type="entry name" value="TM0106 family RecB-like putative nuclease"/>
    <property type="match status" value="1"/>
</dbReference>
<dbReference type="RefSeq" id="WP_106456281.1">
    <property type="nucleotide sequence ID" value="NZ_PXOH01000006.1"/>
</dbReference>
<dbReference type="AlphaFoldDB" id="A0A2T1LZP2"/>
<dbReference type="InterPro" id="IPR038720">
    <property type="entry name" value="YprB_RNase_H-like_dom"/>
</dbReference>
<evidence type="ECO:0000313" key="3">
    <source>
        <dbReference type="Proteomes" id="UP000239001"/>
    </source>
</evidence>
<dbReference type="InterPro" id="IPR012337">
    <property type="entry name" value="RNaseH-like_sf"/>
</dbReference>
<name>A0A2T1LZP2_9CHRO</name>
<dbReference type="SUPFAM" id="SSF53098">
    <property type="entry name" value="Ribonuclease H-like"/>
    <property type="match status" value="1"/>
</dbReference>
<evidence type="ECO:0000259" key="1">
    <source>
        <dbReference type="Pfam" id="PF13482"/>
    </source>
</evidence>
<sequence length="480" mass="55903">MLLTDALLLDYKRCQRRAFLNVYGNRELKDPERDFLLKLRQESHYHVEKVLLESFPDSQRPHTDLLDLKALAEATEALMRKGVSCIHQGVLLRKVSYQGHTISLLGTPHLLIKQPGQSKFGDWQYYSISIQLGRRPKPEYKLIAAYHADLLTSIQGVEPNFAQIILRRQNRTFVELDTWIPRMLETLTECISMLIKEQEPEVFISRQRCSLCHWHSYCYTIAQSQQHLSLVPGITPNRYESLQTLGVFTVEALASTSPHNLGELIGLEVASQLQQQAQSIIENKAFRKYNSHQYRPNIPSSSIELYFDIEAEPEQNLDYLLGVLLVDNVKNTQKFYPFLAENPEDEKLIWQEFLKLVTHYPHAPIFHFAEYEVETIKRLAYLYGTPIHQIYPILSRCVDLHQQVTQLLTLPVESYSLKSLANWIGFQWRDPGVSGDQCVCWYDQWVKTGDRQLLESILRYNEDDCKATYHLKNWMVKFLA</sequence>
<dbReference type="Pfam" id="PF13482">
    <property type="entry name" value="RNase_H_2"/>
    <property type="match status" value="1"/>
</dbReference>